<evidence type="ECO:0000313" key="17">
    <source>
        <dbReference type="EMBL" id="KAG5682154.1"/>
    </source>
</evidence>
<sequence>MAWGFWSASTVSDRGRSPRRATTSSSAIYYQTQPQQSQQQHQTQQQYVINQCSQQDETASCHMVPMTSQQQQSSRPPSRPPSRPGTAAASVCASPCQSVCHSPTCQSPSCQSGTTESPEPQQCHDCQEPQCQYNQQQQQQQQQIQHSHQQQHQHHLQQQQPPPHISQEPILLPHMHQIQYTYSRRTSLDSNAIDNQLSDIICRAIQPSIQSASNTLTRNASLQGGDIGDYAVPQAHLHHHIIAPAKSNSSLMRCGSCPGSTGVSRRGSSSESSPAGNVSVIAGSDGISMCRAGSGYYTDTTSHYDRMPLPIPIVPVSHTAHMSNLHSEDEIEPAYATVFPNTTANIPQPQQQISYQTDDRSIYRRGARRWRKLYRINGHIFQAKRFNRKAFCTFCHDRIWGLGKQGFKCIQCKLLVHKKCHKLVQRPCGKDYSDITTDSGEELNGNNEMPSYSYHCDLSDCSQNYMSDQEQEVDCQTPIQKQYSLDDFELIRVIGRGSYAKVLMVELKKTRRIYAMKVIKKALVTDDEDIDWVQTEKHVFETASNHPFLVGLHSCFQTPSRLFFVIEFVRGGDLMFHMQRQRKLPEEHARFYAAEISLALNFLHEKGIIYRDLKLDNVLLDHEGHIKLTDYGMCKEGIGPGDKTSTFCGTPNYIAPEILRGEDYGFSVDWWALGVLLYEMLCGRSPFDISGIENTEPTTNLCQSRKRRSIHSTSFLQTTEDFLFQVILEKAIRIPRSLSVKAASVLKGFLNKNQDERLGCQRENGFLDIVNHQFFKTIDWEMLEQKQVTPPFQPRLENERDLTNFPPEFTDEPVQLTPDEDRIIDKIDQSEFEGFEYVNPLLMTFDDCV</sequence>
<keyword evidence="6" id="KW-0479">Metal-binding</keyword>
<evidence type="ECO:0000259" key="14">
    <source>
        <dbReference type="PROSITE" id="PS50011"/>
    </source>
</evidence>
<dbReference type="GO" id="GO:0004697">
    <property type="term" value="F:diacylglycerol-dependent serine/threonine kinase activity"/>
    <property type="evidence" value="ECO:0007669"/>
    <property type="project" value="UniProtKB-EC"/>
</dbReference>
<dbReference type="AlphaFoldDB" id="A0A9J6CIV8"/>
<dbReference type="GO" id="GO:0007163">
    <property type="term" value="P:establishment or maintenance of cell polarity"/>
    <property type="evidence" value="ECO:0007669"/>
    <property type="project" value="InterPro"/>
</dbReference>
<dbReference type="PROSITE" id="PS50011">
    <property type="entry name" value="PROTEIN_KINASE_DOM"/>
    <property type="match status" value="1"/>
</dbReference>
<dbReference type="GO" id="GO:0008270">
    <property type="term" value="F:zinc ion binding"/>
    <property type="evidence" value="ECO:0007669"/>
    <property type="project" value="UniProtKB-KW"/>
</dbReference>
<dbReference type="EMBL" id="JADBJN010000001">
    <property type="protein sequence ID" value="KAG5682154.1"/>
    <property type="molecule type" value="Genomic_DNA"/>
</dbReference>
<feature type="region of interest" description="Disordered" evidence="13">
    <location>
        <begin position="1"/>
        <end position="43"/>
    </location>
</feature>
<feature type="compositionally biased region" description="Low complexity" evidence="13">
    <location>
        <begin position="137"/>
        <end position="148"/>
    </location>
</feature>
<dbReference type="InterPro" id="IPR000961">
    <property type="entry name" value="AGC-kinase_C"/>
</dbReference>
<evidence type="ECO:0000256" key="9">
    <source>
        <dbReference type="ARBA" id="ARBA00022777"/>
    </source>
</evidence>
<dbReference type="PROSITE" id="PS00107">
    <property type="entry name" value="PROTEIN_KINASE_ATP"/>
    <property type="match status" value="1"/>
</dbReference>
<dbReference type="InterPro" id="IPR008271">
    <property type="entry name" value="Ser/Thr_kinase_AS"/>
</dbReference>
<dbReference type="FunFam" id="3.30.200.20:FF:000070">
    <property type="entry name" value="Protein kinase C"/>
    <property type="match status" value="1"/>
</dbReference>
<evidence type="ECO:0000256" key="2">
    <source>
        <dbReference type="ARBA" id="ARBA00012429"/>
    </source>
</evidence>
<evidence type="ECO:0000256" key="1">
    <source>
        <dbReference type="ARBA" id="ARBA00005490"/>
    </source>
</evidence>
<keyword evidence="4" id="KW-0597">Phosphoprotein</keyword>
<dbReference type="InterPro" id="IPR000719">
    <property type="entry name" value="Prot_kinase_dom"/>
</dbReference>
<evidence type="ECO:0000256" key="4">
    <source>
        <dbReference type="ARBA" id="ARBA00022553"/>
    </source>
</evidence>
<feature type="region of interest" description="Disordered" evidence="13">
    <location>
        <begin position="137"/>
        <end position="167"/>
    </location>
</feature>
<feature type="domain" description="Protein kinase" evidence="14">
    <location>
        <begin position="488"/>
        <end position="775"/>
    </location>
</feature>
<keyword evidence="5" id="KW-0808">Transferase</keyword>
<dbReference type="Proteomes" id="UP001107558">
    <property type="component" value="Chromosome 1"/>
</dbReference>
<dbReference type="EC" id="2.7.11.13" evidence="2"/>
<dbReference type="Gene3D" id="3.30.200.20">
    <property type="entry name" value="Phosphorylase Kinase, domain 1"/>
    <property type="match status" value="1"/>
</dbReference>
<evidence type="ECO:0000256" key="6">
    <source>
        <dbReference type="ARBA" id="ARBA00022723"/>
    </source>
</evidence>
<comment type="caution">
    <text evidence="17">The sequence shown here is derived from an EMBL/GenBank/DDBJ whole genome shotgun (WGS) entry which is preliminary data.</text>
</comment>
<dbReference type="SMART" id="SM00133">
    <property type="entry name" value="S_TK_X"/>
    <property type="match status" value="1"/>
</dbReference>
<dbReference type="Pfam" id="PF00069">
    <property type="entry name" value="Pkinase"/>
    <property type="match status" value="1"/>
</dbReference>
<dbReference type="Gene3D" id="3.30.60.20">
    <property type="match status" value="1"/>
</dbReference>
<comment type="similarity">
    <text evidence="1">Belongs to the protein kinase superfamily. AGC Ser/Thr protein kinase family. PKC subfamily.</text>
</comment>
<dbReference type="SUPFAM" id="SSF56112">
    <property type="entry name" value="Protein kinase-like (PK-like)"/>
    <property type="match status" value="1"/>
</dbReference>
<evidence type="ECO:0000256" key="5">
    <source>
        <dbReference type="ARBA" id="ARBA00022679"/>
    </source>
</evidence>
<evidence type="ECO:0000313" key="18">
    <source>
        <dbReference type="Proteomes" id="UP001107558"/>
    </source>
</evidence>
<keyword evidence="10" id="KW-0862">Zinc</keyword>
<proteinExistence type="inferred from homology"/>
<evidence type="ECO:0000259" key="16">
    <source>
        <dbReference type="PROSITE" id="PS51285"/>
    </source>
</evidence>
<dbReference type="PROSITE" id="PS50081">
    <property type="entry name" value="ZF_DAG_PE_2"/>
    <property type="match status" value="1"/>
</dbReference>
<dbReference type="InterPro" id="IPR017892">
    <property type="entry name" value="Pkinase_C"/>
</dbReference>
<dbReference type="PROSITE" id="PS00108">
    <property type="entry name" value="PROTEIN_KINASE_ST"/>
    <property type="match status" value="1"/>
</dbReference>
<dbReference type="GO" id="GO:0005524">
    <property type="term" value="F:ATP binding"/>
    <property type="evidence" value="ECO:0007669"/>
    <property type="project" value="UniProtKB-UniRule"/>
</dbReference>
<dbReference type="PROSITE" id="PS00479">
    <property type="entry name" value="ZF_DAG_PE_1"/>
    <property type="match status" value="1"/>
</dbReference>
<feature type="binding site" evidence="12">
    <location>
        <position position="521"/>
    </location>
    <ligand>
        <name>ATP</name>
        <dbReference type="ChEBI" id="CHEBI:30616"/>
    </ligand>
</feature>
<feature type="domain" description="AGC-kinase C-terminal" evidence="16">
    <location>
        <begin position="776"/>
        <end position="847"/>
    </location>
</feature>
<organism evidence="17 18">
    <name type="scientific">Polypedilum vanderplanki</name>
    <name type="common">Sleeping chironomid midge</name>
    <dbReference type="NCBI Taxonomy" id="319348"/>
    <lineage>
        <taxon>Eukaryota</taxon>
        <taxon>Metazoa</taxon>
        <taxon>Ecdysozoa</taxon>
        <taxon>Arthropoda</taxon>
        <taxon>Hexapoda</taxon>
        <taxon>Insecta</taxon>
        <taxon>Pterygota</taxon>
        <taxon>Neoptera</taxon>
        <taxon>Endopterygota</taxon>
        <taxon>Diptera</taxon>
        <taxon>Nematocera</taxon>
        <taxon>Chironomoidea</taxon>
        <taxon>Chironomidae</taxon>
        <taxon>Chironominae</taxon>
        <taxon>Polypedilum</taxon>
        <taxon>Polypedilum</taxon>
    </lineage>
</organism>
<dbReference type="Gene3D" id="1.10.510.10">
    <property type="entry name" value="Transferase(Phosphotransferase) domain 1"/>
    <property type="match status" value="1"/>
</dbReference>
<evidence type="ECO:0000256" key="12">
    <source>
        <dbReference type="PROSITE-ProRule" id="PRU10141"/>
    </source>
</evidence>
<evidence type="ECO:0000256" key="7">
    <source>
        <dbReference type="ARBA" id="ARBA00022741"/>
    </source>
</evidence>
<keyword evidence="7 12" id="KW-0547">Nucleotide-binding</keyword>
<dbReference type="PANTHER" id="PTHR24351">
    <property type="entry name" value="RIBOSOMAL PROTEIN S6 KINASE"/>
    <property type="match status" value="1"/>
</dbReference>
<keyword evidence="8" id="KW-0863">Zinc-finger</keyword>
<feature type="region of interest" description="Disordered" evidence="13">
    <location>
        <begin position="59"/>
        <end position="88"/>
    </location>
</feature>
<dbReference type="SMART" id="SM00109">
    <property type="entry name" value="C1"/>
    <property type="match status" value="1"/>
</dbReference>
<dbReference type="CDD" id="cd05588">
    <property type="entry name" value="STKc_aPKC"/>
    <property type="match status" value="1"/>
</dbReference>
<dbReference type="FunFam" id="3.30.60.20:FF:000012">
    <property type="entry name" value="Protein kinase C"/>
    <property type="match status" value="1"/>
</dbReference>
<gene>
    <name evidence="17" type="ORF">PVAND_011526</name>
</gene>
<feature type="compositionally biased region" description="Low complexity" evidence="13">
    <location>
        <begin position="259"/>
        <end position="277"/>
    </location>
</feature>
<evidence type="ECO:0000259" key="15">
    <source>
        <dbReference type="PROSITE" id="PS50081"/>
    </source>
</evidence>
<dbReference type="CDD" id="cd20794">
    <property type="entry name" value="C1_aPKC"/>
    <property type="match status" value="1"/>
</dbReference>
<feature type="compositionally biased region" description="Low complexity" evidence="13">
    <location>
        <begin position="20"/>
        <end position="43"/>
    </location>
</feature>
<dbReference type="PRINTS" id="PR00008">
    <property type="entry name" value="DAGPEDOMAIN"/>
</dbReference>
<feature type="domain" description="Phorbol-ester/DAG-type" evidence="15">
    <location>
        <begin position="378"/>
        <end position="428"/>
    </location>
</feature>
<keyword evidence="11 12" id="KW-0067">ATP-binding</keyword>
<keyword evidence="3" id="KW-0723">Serine/threonine-protein kinase</keyword>
<dbReference type="InterPro" id="IPR020454">
    <property type="entry name" value="DAG/PE-bd"/>
</dbReference>
<reference evidence="17" key="1">
    <citation type="submission" date="2021-03" db="EMBL/GenBank/DDBJ databases">
        <title>Chromosome level genome of the anhydrobiotic midge Polypedilum vanderplanki.</title>
        <authorList>
            <person name="Yoshida Y."/>
            <person name="Kikawada T."/>
            <person name="Gusev O."/>
        </authorList>
    </citation>
    <scope>NUCLEOTIDE SEQUENCE</scope>
    <source>
        <strain evidence="17">NIAS01</strain>
        <tissue evidence="17">Whole body or cell culture</tissue>
    </source>
</reference>
<dbReference type="PROSITE" id="PS51285">
    <property type="entry name" value="AGC_KINASE_CTER"/>
    <property type="match status" value="1"/>
</dbReference>
<evidence type="ECO:0000256" key="13">
    <source>
        <dbReference type="SAM" id="MobiDB-lite"/>
    </source>
</evidence>
<evidence type="ECO:0000256" key="8">
    <source>
        <dbReference type="ARBA" id="ARBA00022771"/>
    </source>
</evidence>
<dbReference type="SMART" id="SM00220">
    <property type="entry name" value="S_TKc"/>
    <property type="match status" value="1"/>
</dbReference>
<dbReference type="Pfam" id="PF00433">
    <property type="entry name" value="Pkinase_C"/>
    <property type="match status" value="1"/>
</dbReference>
<dbReference type="InterPro" id="IPR046349">
    <property type="entry name" value="C1-like_sf"/>
</dbReference>
<dbReference type="InterPro" id="IPR034659">
    <property type="entry name" value="Atypical_PKC"/>
</dbReference>
<evidence type="ECO:0000256" key="10">
    <source>
        <dbReference type="ARBA" id="ARBA00022833"/>
    </source>
</evidence>
<feature type="region of interest" description="Disordered" evidence="13">
    <location>
        <begin position="257"/>
        <end position="277"/>
    </location>
</feature>
<dbReference type="FunFam" id="1.10.510.10:FF:000048">
    <property type="entry name" value="Protein kinase C"/>
    <property type="match status" value="1"/>
</dbReference>
<keyword evidence="9" id="KW-0418">Kinase</keyword>
<dbReference type="SUPFAM" id="SSF57889">
    <property type="entry name" value="Cysteine-rich domain"/>
    <property type="match status" value="1"/>
</dbReference>
<dbReference type="InterPro" id="IPR002219">
    <property type="entry name" value="PKC_DAG/PE"/>
</dbReference>
<dbReference type="InterPro" id="IPR017441">
    <property type="entry name" value="Protein_kinase_ATP_BS"/>
</dbReference>
<accession>A0A9J6CIV8</accession>
<protein>
    <recommendedName>
        <fullName evidence="2">protein kinase C</fullName>
        <ecNumber evidence="2">2.7.11.13</ecNumber>
    </recommendedName>
</protein>
<keyword evidence="18" id="KW-1185">Reference proteome</keyword>
<evidence type="ECO:0000256" key="11">
    <source>
        <dbReference type="ARBA" id="ARBA00022840"/>
    </source>
</evidence>
<dbReference type="InterPro" id="IPR011009">
    <property type="entry name" value="Kinase-like_dom_sf"/>
</dbReference>
<dbReference type="OrthoDB" id="63267at2759"/>
<name>A0A9J6CIV8_POLVA</name>
<dbReference type="Pfam" id="PF00130">
    <property type="entry name" value="C1_1"/>
    <property type="match status" value="1"/>
</dbReference>
<evidence type="ECO:0000256" key="3">
    <source>
        <dbReference type="ARBA" id="ARBA00022527"/>
    </source>
</evidence>